<gene>
    <name evidence="1" type="ORF">BpHYR1_001957</name>
</gene>
<dbReference type="AlphaFoldDB" id="A0A3M7RU43"/>
<dbReference type="EMBL" id="REGN01002603">
    <property type="protein sequence ID" value="RNA27081.1"/>
    <property type="molecule type" value="Genomic_DNA"/>
</dbReference>
<sequence>MYFWKSRFDLRILNSEIKAKYHKQFLFQYEICLNIDSDKSKSDLTYKLLTNSGLSLFRTD</sequence>
<name>A0A3M7RU43_BRAPC</name>
<protein>
    <submittedName>
        <fullName evidence="1">Uncharacterized protein</fullName>
    </submittedName>
</protein>
<accession>A0A3M7RU43</accession>
<comment type="caution">
    <text evidence="1">The sequence shown here is derived from an EMBL/GenBank/DDBJ whole genome shotgun (WGS) entry which is preliminary data.</text>
</comment>
<reference evidence="1 2" key="1">
    <citation type="journal article" date="2018" name="Sci. Rep.">
        <title>Genomic signatures of local adaptation to the degree of environmental predictability in rotifers.</title>
        <authorList>
            <person name="Franch-Gras L."/>
            <person name="Hahn C."/>
            <person name="Garcia-Roger E.M."/>
            <person name="Carmona M.J."/>
            <person name="Serra M."/>
            <person name="Gomez A."/>
        </authorList>
    </citation>
    <scope>NUCLEOTIDE SEQUENCE [LARGE SCALE GENOMIC DNA]</scope>
    <source>
        <strain evidence="1">HYR1</strain>
    </source>
</reference>
<evidence type="ECO:0000313" key="1">
    <source>
        <dbReference type="EMBL" id="RNA27081.1"/>
    </source>
</evidence>
<keyword evidence="2" id="KW-1185">Reference proteome</keyword>
<proteinExistence type="predicted"/>
<dbReference type="Proteomes" id="UP000276133">
    <property type="component" value="Unassembled WGS sequence"/>
</dbReference>
<organism evidence="1 2">
    <name type="scientific">Brachionus plicatilis</name>
    <name type="common">Marine rotifer</name>
    <name type="synonym">Brachionus muelleri</name>
    <dbReference type="NCBI Taxonomy" id="10195"/>
    <lineage>
        <taxon>Eukaryota</taxon>
        <taxon>Metazoa</taxon>
        <taxon>Spiralia</taxon>
        <taxon>Gnathifera</taxon>
        <taxon>Rotifera</taxon>
        <taxon>Eurotatoria</taxon>
        <taxon>Monogononta</taxon>
        <taxon>Pseudotrocha</taxon>
        <taxon>Ploima</taxon>
        <taxon>Brachionidae</taxon>
        <taxon>Brachionus</taxon>
    </lineage>
</organism>
<evidence type="ECO:0000313" key="2">
    <source>
        <dbReference type="Proteomes" id="UP000276133"/>
    </source>
</evidence>